<dbReference type="PANTHER" id="PTHR44218:SF6">
    <property type="entry name" value="PROTEIN SUPPRESSOR OF PHYA-105 1"/>
    <property type="match status" value="1"/>
</dbReference>
<evidence type="ECO:0000256" key="2">
    <source>
        <dbReference type="PROSITE-ProRule" id="PRU00221"/>
    </source>
</evidence>
<dbReference type="InterPro" id="IPR001680">
    <property type="entry name" value="WD40_rpt"/>
</dbReference>
<reference evidence="5 6" key="1">
    <citation type="journal article" date="2024" name="Nat. Commun.">
        <title>Phylogenomics reveals the evolutionary origins of lichenization in chlorophyte algae.</title>
        <authorList>
            <person name="Puginier C."/>
            <person name="Libourel C."/>
            <person name="Otte J."/>
            <person name="Skaloud P."/>
            <person name="Haon M."/>
            <person name="Grisel S."/>
            <person name="Petersen M."/>
            <person name="Berrin J.G."/>
            <person name="Delaux P.M."/>
            <person name="Dal Grande F."/>
            <person name="Keller J."/>
        </authorList>
    </citation>
    <scope>NUCLEOTIDE SEQUENCE [LARGE SCALE GENOMIC DNA]</scope>
    <source>
        <strain evidence="5 6">SAG 2036</strain>
    </source>
</reference>
<dbReference type="InterPro" id="IPR015943">
    <property type="entry name" value="WD40/YVTN_repeat-like_dom_sf"/>
</dbReference>
<dbReference type="AlphaFoldDB" id="A0AAW1NJM3"/>
<dbReference type="SUPFAM" id="SSF50978">
    <property type="entry name" value="WD40 repeat-like"/>
    <property type="match status" value="1"/>
</dbReference>
<feature type="region of interest" description="Disordered" evidence="3">
    <location>
        <begin position="526"/>
        <end position="554"/>
    </location>
</feature>
<keyword evidence="2" id="KW-0853">WD repeat</keyword>
<evidence type="ECO:0000313" key="5">
    <source>
        <dbReference type="EMBL" id="KAK9788835.1"/>
    </source>
</evidence>
<dbReference type="SUPFAM" id="SSF56112">
    <property type="entry name" value="Protein kinase-like (PK-like)"/>
    <property type="match status" value="1"/>
</dbReference>
<dbReference type="Pfam" id="PF00400">
    <property type="entry name" value="WD40"/>
    <property type="match status" value="2"/>
</dbReference>
<gene>
    <name evidence="5" type="ORF">WJX73_007190</name>
</gene>
<dbReference type="InterPro" id="IPR001789">
    <property type="entry name" value="Sig_transdc_resp-reg_receiver"/>
</dbReference>
<dbReference type="Pfam" id="PF00072">
    <property type="entry name" value="Response_reg"/>
    <property type="match status" value="1"/>
</dbReference>
<evidence type="ECO:0000313" key="6">
    <source>
        <dbReference type="Proteomes" id="UP001465755"/>
    </source>
</evidence>
<keyword evidence="6" id="KW-1185">Reference proteome</keyword>
<feature type="region of interest" description="Disordered" evidence="3">
    <location>
        <begin position="157"/>
        <end position="245"/>
    </location>
</feature>
<protein>
    <recommendedName>
        <fullName evidence="4">Response regulatory domain-containing protein</fullName>
    </recommendedName>
</protein>
<evidence type="ECO:0000259" key="4">
    <source>
        <dbReference type="PROSITE" id="PS50110"/>
    </source>
</evidence>
<name>A0AAW1NJM3_9CHLO</name>
<dbReference type="GO" id="GO:0000160">
    <property type="term" value="P:phosphorelay signal transduction system"/>
    <property type="evidence" value="ECO:0007669"/>
    <property type="project" value="InterPro"/>
</dbReference>
<feature type="compositionally biased region" description="Basic and acidic residues" evidence="3">
    <location>
        <begin position="202"/>
        <end position="211"/>
    </location>
</feature>
<dbReference type="PROSITE" id="PS50082">
    <property type="entry name" value="WD_REPEATS_2"/>
    <property type="match status" value="2"/>
</dbReference>
<feature type="repeat" description="WD" evidence="2">
    <location>
        <begin position="750"/>
        <end position="785"/>
    </location>
</feature>
<dbReference type="PROSITE" id="PS50110">
    <property type="entry name" value="RESPONSE_REGULATORY"/>
    <property type="match status" value="1"/>
</dbReference>
<dbReference type="Gene3D" id="3.40.50.2300">
    <property type="match status" value="1"/>
</dbReference>
<feature type="repeat" description="WD" evidence="2">
    <location>
        <begin position="836"/>
        <end position="868"/>
    </location>
</feature>
<dbReference type="SUPFAM" id="SSF52172">
    <property type="entry name" value="CheY-like"/>
    <property type="match status" value="1"/>
</dbReference>
<accession>A0AAW1NJM3</accession>
<dbReference type="Proteomes" id="UP001465755">
    <property type="component" value="Unassembled WGS sequence"/>
</dbReference>
<dbReference type="Gene3D" id="2.130.10.10">
    <property type="entry name" value="YVTN repeat-like/Quinoprotein amine dehydrogenase"/>
    <property type="match status" value="1"/>
</dbReference>
<sequence length="988" mass="106708">MAAVELPPLQAHGLKAQRSALVLPRPSDIHVLLVDDEKLSRTVVGNLLRKCDYKVTLAESGLEAWTALQQHSPGTFQLVLTDVMMPDVDGLELLKHVRSDDCFAHVPVIMMSANERHETVLECIQEGAEDYLLKPVTKKTVQCIWQHVWRRQQQQQLPALPSAAVSPSQEESAGEGDELPQSSRPAMASKQEAPQRSQSFIRKADTHHPDPQHYSAAQEAAAATEARRQSGHAASTTEGNGLHERHSNETTLAQFFHRRQHVVTSSDSLHIFCETLKMVQGHHAQGRACGKILPCCLVLTPAGSITVSERTPDASMLAAERSLYWSPEELLHKRPTPGSDIYSLGVLFFELFNPVMDPAERLRIVSSLRHRILPLRLLQERPQEASFVQAMLHPDPAARPSVAQLLHSKLLSQLLASTAEARNGSAQSAAATGTAQEHAVLLNFLRLMQAAKLAERERVRAQLDLLTTDYNEVCDRAQAAGVGPVTGRSGSADVAKQGAASSGPLLSDHMQRAASLPHSLEAPAQLGHAGTKRPHSLDEARDPQYSLPSAPGDSGAVLASKWRRVAEAFPPLEKIYFARRQAALAGSSQPHLEPAQQHAPSTQPHQQPPGTPASGADAAVPGNSSGQGDALEAFSEHLSRFARHTEFQTQAVLRHSDLSGAADMVCCTAFDRDDEFFATAGVGRRIKVFELANVVSDDSPVHYPVAEIVSSAKLSCVVWNAYLKSSLLAADYNGALQLFDVNTRAPIATWHEHSKRAWSTSFSQMDPTAFASGGDDGSVRLWSLRQAGSTACIDAHANVCSVQFSPTHPHLLAFGAANYRLYLYDRRQVATPLAVVAGHSKAVSYVRFLGGDRLVTASTDSRLKLWHVPTVAASRGRAKPSATYTGHVNERNFVGLSVRPDGHIACGSEDNSVYAYHHALPMPIAKLAFPGPSSTPSMLGGDGGFGGESHSHSSHPHFVSSVCWSRKGTTLIAANSGGTTQVLKLVSS</sequence>
<dbReference type="InterPro" id="IPR036322">
    <property type="entry name" value="WD40_repeat_dom_sf"/>
</dbReference>
<dbReference type="Gene3D" id="1.10.510.10">
    <property type="entry name" value="Transferase(Phosphotransferase) domain 1"/>
    <property type="match status" value="1"/>
</dbReference>
<feature type="region of interest" description="Disordered" evidence="3">
    <location>
        <begin position="586"/>
        <end position="629"/>
    </location>
</feature>
<feature type="region of interest" description="Disordered" evidence="3">
    <location>
        <begin position="481"/>
        <end position="505"/>
    </location>
</feature>
<dbReference type="InterPro" id="IPR044630">
    <property type="entry name" value="SPA1/2/3/4"/>
</dbReference>
<evidence type="ECO:0000256" key="3">
    <source>
        <dbReference type="SAM" id="MobiDB-lite"/>
    </source>
</evidence>
<evidence type="ECO:0000256" key="1">
    <source>
        <dbReference type="PROSITE-ProRule" id="PRU00169"/>
    </source>
</evidence>
<keyword evidence="1" id="KW-0597">Phosphoprotein</keyword>
<dbReference type="PANTHER" id="PTHR44218">
    <property type="entry name" value="PROTEIN SPA1-RELATED 2"/>
    <property type="match status" value="1"/>
</dbReference>
<dbReference type="GO" id="GO:0009640">
    <property type="term" value="P:photomorphogenesis"/>
    <property type="evidence" value="ECO:0007669"/>
    <property type="project" value="InterPro"/>
</dbReference>
<dbReference type="SMART" id="SM00448">
    <property type="entry name" value="REC"/>
    <property type="match status" value="1"/>
</dbReference>
<organism evidence="5 6">
    <name type="scientific">Symbiochloris irregularis</name>
    <dbReference type="NCBI Taxonomy" id="706552"/>
    <lineage>
        <taxon>Eukaryota</taxon>
        <taxon>Viridiplantae</taxon>
        <taxon>Chlorophyta</taxon>
        <taxon>core chlorophytes</taxon>
        <taxon>Trebouxiophyceae</taxon>
        <taxon>Trebouxiales</taxon>
        <taxon>Trebouxiaceae</taxon>
        <taxon>Symbiochloris</taxon>
    </lineage>
</organism>
<feature type="domain" description="Response regulatory" evidence="4">
    <location>
        <begin position="30"/>
        <end position="149"/>
    </location>
</feature>
<feature type="modified residue" description="4-aspartylphosphate" evidence="1">
    <location>
        <position position="82"/>
    </location>
</feature>
<proteinExistence type="predicted"/>
<comment type="caution">
    <text evidence="5">The sequence shown here is derived from an EMBL/GenBank/DDBJ whole genome shotgun (WGS) entry which is preliminary data.</text>
</comment>
<dbReference type="InterPro" id="IPR011009">
    <property type="entry name" value="Kinase-like_dom_sf"/>
</dbReference>
<dbReference type="SMART" id="SM00320">
    <property type="entry name" value="WD40"/>
    <property type="match status" value="7"/>
</dbReference>
<dbReference type="CDD" id="cd17584">
    <property type="entry name" value="REC_typeB_ARR-like"/>
    <property type="match status" value="1"/>
</dbReference>
<dbReference type="EMBL" id="JALJOQ010000220">
    <property type="protein sequence ID" value="KAK9788835.1"/>
    <property type="molecule type" value="Genomic_DNA"/>
</dbReference>
<dbReference type="InterPro" id="IPR011006">
    <property type="entry name" value="CheY-like_superfamily"/>
</dbReference>